<evidence type="ECO:0000313" key="2">
    <source>
        <dbReference type="EMBL" id="NIJ57444.1"/>
    </source>
</evidence>
<feature type="transmembrane region" description="Helical" evidence="1">
    <location>
        <begin position="170"/>
        <end position="187"/>
    </location>
</feature>
<dbReference type="PIRSF" id="PIRSF028704">
    <property type="entry name" value="UPC028704"/>
    <property type="match status" value="1"/>
</dbReference>
<comment type="caution">
    <text evidence="2">The sequence shown here is derived from an EMBL/GenBank/DDBJ whole genome shotgun (WGS) entry which is preliminary data.</text>
</comment>
<evidence type="ECO:0008006" key="4">
    <source>
        <dbReference type="Google" id="ProtNLM"/>
    </source>
</evidence>
<proteinExistence type="predicted"/>
<feature type="transmembrane region" description="Helical" evidence="1">
    <location>
        <begin position="12"/>
        <end position="32"/>
    </location>
</feature>
<feature type="transmembrane region" description="Helical" evidence="1">
    <location>
        <begin position="44"/>
        <end position="65"/>
    </location>
</feature>
<feature type="transmembrane region" description="Helical" evidence="1">
    <location>
        <begin position="86"/>
        <end position="108"/>
    </location>
</feature>
<feature type="transmembrane region" description="Helical" evidence="1">
    <location>
        <begin position="274"/>
        <end position="293"/>
    </location>
</feature>
<name>A0ABX0V034_9HYPH</name>
<evidence type="ECO:0000313" key="3">
    <source>
        <dbReference type="Proteomes" id="UP001429580"/>
    </source>
</evidence>
<dbReference type="Pfam" id="PF10129">
    <property type="entry name" value="OpgC_C"/>
    <property type="match status" value="1"/>
</dbReference>
<evidence type="ECO:0000256" key="1">
    <source>
        <dbReference type="SAM" id="Phobius"/>
    </source>
</evidence>
<dbReference type="PANTHER" id="PTHR38592">
    <property type="entry name" value="BLL4819 PROTEIN"/>
    <property type="match status" value="1"/>
</dbReference>
<feature type="transmembrane region" description="Helical" evidence="1">
    <location>
        <begin position="314"/>
        <end position="333"/>
    </location>
</feature>
<organism evidence="2 3">
    <name type="scientific">Pseudochelatococcus lubricantis</name>
    <dbReference type="NCBI Taxonomy" id="1538102"/>
    <lineage>
        <taxon>Bacteria</taxon>
        <taxon>Pseudomonadati</taxon>
        <taxon>Pseudomonadota</taxon>
        <taxon>Alphaproteobacteria</taxon>
        <taxon>Hyphomicrobiales</taxon>
        <taxon>Chelatococcaceae</taxon>
        <taxon>Pseudochelatococcus</taxon>
    </lineage>
</organism>
<dbReference type="InterPro" id="IPR014550">
    <property type="entry name" value="UCP028704_OpgC"/>
</dbReference>
<gene>
    <name evidence="2" type="ORF">FHS82_001270</name>
</gene>
<sequence>MQRRSGTATGRIETIDFWRGLVLVIIFINHVPGNIFESVTPRNFGFSDSAEAFVFISGLSVALAYGGNMSRGDTLGALNKAWRRAFLLYAIHLLLTFTAIALFANAFVLTGREAFILGHGRDVIFDDPAAALLGIMSLGHQLGYYNILPLYILLMLCAPFILLAAWRSPMATLIVSFIIYAIAQAPQVNLPSWPVEGLWFLNPFAWQFAFVIGVVAVIVMRRSGEQLQALPWLTAVCSLFVAAGVVLTTNMFGLEPGLFDAARALGGFDKTDMGVMRLAHFLALAYLLARFRVGGMLLQWPFGRPMALIGRHGLAIFALGSVLSSAGQIFATLTEGLRLSGNTLTGLAVVPAGIMCLYWLTRYLEGPAPLAGTAKKSGGIAASA</sequence>
<keyword evidence="1" id="KW-1133">Transmembrane helix</keyword>
<accession>A0ABX0V034</accession>
<feature type="transmembrane region" description="Helical" evidence="1">
    <location>
        <begin position="199"/>
        <end position="220"/>
    </location>
</feature>
<protein>
    <recommendedName>
        <fullName evidence="4">OpgC protein</fullName>
    </recommendedName>
</protein>
<feature type="transmembrane region" description="Helical" evidence="1">
    <location>
        <begin position="339"/>
        <end position="360"/>
    </location>
</feature>
<feature type="transmembrane region" description="Helical" evidence="1">
    <location>
        <begin position="232"/>
        <end position="254"/>
    </location>
</feature>
<keyword evidence="1" id="KW-0812">Transmembrane</keyword>
<dbReference type="EMBL" id="JAASQI010000002">
    <property type="protein sequence ID" value="NIJ57444.1"/>
    <property type="molecule type" value="Genomic_DNA"/>
</dbReference>
<keyword evidence="3" id="KW-1185">Reference proteome</keyword>
<dbReference type="RefSeq" id="WP_166949952.1">
    <property type="nucleotide sequence ID" value="NZ_JAASQI010000002.1"/>
</dbReference>
<dbReference type="Proteomes" id="UP001429580">
    <property type="component" value="Unassembled WGS sequence"/>
</dbReference>
<feature type="transmembrane region" description="Helical" evidence="1">
    <location>
        <begin position="142"/>
        <end position="163"/>
    </location>
</feature>
<reference evidence="2 3" key="1">
    <citation type="submission" date="2020-03" db="EMBL/GenBank/DDBJ databases">
        <title>Genomic Encyclopedia of Type Strains, Phase IV (KMG-IV): sequencing the most valuable type-strain genomes for metagenomic binning, comparative biology and taxonomic classification.</title>
        <authorList>
            <person name="Goeker M."/>
        </authorList>
    </citation>
    <scope>NUCLEOTIDE SEQUENCE [LARGE SCALE GENOMIC DNA]</scope>
    <source>
        <strain evidence="2 3">DSM 103870</strain>
    </source>
</reference>
<dbReference type="PANTHER" id="PTHR38592:SF3">
    <property type="entry name" value="BLL4819 PROTEIN"/>
    <property type="match status" value="1"/>
</dbReference>
<keyword evidence="1" id="KW-0472">Membrane</keyword>